<dbReference type="InterPro" id="IPR001453">
    <property type="entry name" value="MoaB/Mog_dom"/>
</dbReference>
<name>E4U2S7_SULKY</name>
<dbReference type="PANTHER" id="PTHR13939:SF0">
    <property type="entry name" value="NMN AMIDOHYDROLASE-LIKE PROTEIN YFAY"/>
    <property type="match status" value="1"/>
</dbReference>
<dbReference type="STRING" id="709032.Sulku_0999"/>
<accession>E4U2S7</accession>
<evidence type="ECO:0000313" key="3">
    <source>
        <dbReference type="Proteomes" id="UP000008721"/>
    </source>
</evidence>
<dbReference type="AlphaFoldDB" id="E4U2S7"/>
<dbReference type="KEGG" id="sku:Sulku_0999"/>
<organism evidence="2 3">
    <name type="scientific">Sulfuricurvum kujiense (strain ATCC BAA-921 / DSM 16994 / JCM 11577 / YK-1)</name>
    <dbReference type="NCBI Taxonomy" id="709032"/>
    <lineage>
        <taxon>Bacteria</taxon>
        <taxon>Pseudomonadati</taxon>
        <taxon>Campylobacterota</taxon>
        <taxon>Epsilonproteobacteria</taxon>
        <taxon>Campylobacterales</taxon>
        <taxon>Sulfurimonadaceae</taxon>
        <taxon>Sulfuricurvum</taxon>
    </lineage>
</organism>
<gene>
    <name evidence="2" type="ordered locus">Sulku_0999</name>
</gene>
<protein>
    <submittedName>
        <fullName evidence="2">Molybdopterin binding domain</fullName>
    </submittedName>
</protein>
<dbReference type="SMART" id="SM00852">
    <property type="entry name" value="MoCF_biosynth"/>
    <property type="match status" value="1"/>
</dbReference>
<dbReference type="InterPro" id="IPR036425">
    <property type="entry name" value="MoaB/Mog-like_dom_sf"/>
</dbReference>
<dbReference type="eggNOG" id="COG1058">
    <property type="taxonomic scope" value="Bacteria"/>
</dbReference>
<dbReference type="RefSeq" id="WP_013459859.1">
    <property type="nucleotide sequence ID" value="NC_014762.1"/>
</dbReference>
<keyword evidence="3" id="KW-1185">Reference proteome</keyword>
<dbReference type="Gene3D" id="3.40.980.10">
    <property type="entry name" value="MoaB/Mog-like domain"/>
    <property type="match status" value="1"/>
</dbReference>
<reference evidence="2 3" key="1">
    <citation type="journal article" date="2012" name="Stand. Genomic Sci.">
        <title>Complete genome sequence of the sulfur compounds oxidizing chemolithoautotroph Sulfuricurvum kujiense type strain (YK-1(T)).</title>
        <authorList>
            <person name="Han C."/>
            <person name="Kotsyurbenko O."/>
            <person name="Chertkov O."/>
            <person name="Held B."/>
            <person name="Lapidus A."/>
            <person name="Nolan M."/>
            <person name="Lucas S."/>
            <person name="Hammon N."/>
            <person name="Deshpande S."/>
            <person name="Cheng J.F."/>
            <person name="Tapia R."/>
            <person name="Goodwin L.A."/>
            <person name="Pitluck S."/>
            <person name="Liolios K."/>
            <person name="Pagani I."/>
            <person name="Ivanova N."/>
            <person name="Mavromatis K."/>
            <person name="Mikhailova N."/>
            <person name="Pati A."/>
            <person name="Chen A."/>
            <person name="Palaniappan K."/>
            <person name="Land M."/>
            <person name="Hauser L."/>
            <person name="Chang Y.J."/>
            <person name="Jeffries C.D."/>
            <person name="Brambilla E.M."/>
            <person name="Rohde M."/>
            <person name="Spring S."/>
            <person name="Sikorski J."/>
            <person name="Goker M."/>
            <person name="Woyke T."/>
            <person name="Bristow J."/>
            <person name="Eisen J.A."/>
            <person name="Markowitz V."/>
            <person name="Hugenholtz P."/>
            <person name="Kyrpides N.C."/>
            <person name="Klenk H.P."/>
            <person name="Detter J.C."/>
        </authorList>
    </citation>
    <scope>NUCLEOTIDE SEQUENCE [LARGE SCALE GENOMIC DNA]</scope>
    <source>
        <strain evidence="3">ATCC BAA-921 / DSM 16994 / JCM 11577 / YK-1</strain>
    </source>
</reference>
<dbReference type="PANTHER" id="PTHR13939">
    <property type="entry name" value="NICOTINAMIDE-NUCLEOTIDE AMIDOHYDROLASE PNCC"/>
    <property type="match status" value="1"/>
</dbReference>
<proteinExistence type="predicted"/>
<feature type="domain" description="MoaB/Mog" evidence="1">
    <location>
        <begin position="7"/>
        <end position="170"/>
    </location>
</feature>
<sequence>MKTPHFYAVIIGSEILNGRREDKHFLYLRDTLLQLGHTLFASFIIKDDPVLIRNTFSMIKNDPYAVMFSFGGIGSTPDDLTRQIASDVFSDGILVSHAQFCSDIIERFGDAAYPHRIHMAALPKNSELLHNVINNMSGFYLEKRYFFMPGFPEMSHPMVNEALSRFYPRGKTIYRQTLIAQTSENTLIECMHQLDPSVDFSSLPMINGGNPIVEISVASEDKELCDKSFQFFIHALEKKTISYKIIVN</sequence>
<dbReference type="Pfam" id="PF00994">
    <property type="entry name" value="MoCF_biosynth"/>
    <property type="match status" value="1"/>
</dbReference>
<dbReference type="Proteomes" id="UP000008721">
    <property type="component" value="Chromosome"/>
</dbReference>
<evidence type="ECO:0000259" key="1">
    <source>
        <dbReference type="SMART" id="SM00852"/>
    </source>
</evidence>
<dbReference type="OrthoDB" id="9801454at2"/>
<dbReference type="InterPro" id="IPR050101">
    <property type="entry name" value="CinA"/>
</dbReference>
<dbReference type="EMBL" id="CP002355">
    <property type="protein sequence ID" value="ADR33662.1"/>
    <property type="molecule type" value="Genomic_DNA"/>
</dbReference>
<dbReference type="HOGENOM" id="CLU_030805_0_1_7"/>
<evidence type="ECO:0000313" key="2">
    <source>
        <dbReference type="EMBL" id="ADR33662.1"/>
    </source>
</evidence>
<dbReference type="SUPFAM" id="SSF53218">
    <property type="entry name" value="Molybdenum cofactor biosynthesis proteins"/>
    <property type="match status" value="1"/>
</dbReference>